<sequence length="83" mass="9490">MEIPRLAFFRFVIVCVVILTLLFTNNLGPFTFFIIAGGFSLVESILSKRKFDRITGNKFIDYGWILFVNITVAAVLIYSGEYE</sequence>
<feature type="transmembrane region" description="Helical" evidence="1">
    <location>
        <begin position="7"/>
        <end position="24"/>
    </location>
</feature>
<gene>
    <name evidence="2" type="ORF">BME96_06300</name>
</gene>
<dbReference type="EMBL" id="CP017962">
    <property type="protein sequence ID" value="APC47804.1"/>
    <property type="molecule type" value="Genomic_DNA"/>
</dbReference>
<dbReference type="KEGG" id="vhl:BME96_06300"/>
<evidence type="ECO:0000256" key="1">
    <source>
        <dbReference type="SAM" id="Phobius"/>
    </source>
</evidence>
<reference evidence="2 3" key="1">
    <citation type="submission" date="2016-11" db="EMBL/GenBank/DDBJ databases">
        <title>Complete genome sequencing of Virgibacillus halodenitrificans PDB-F2.</title>
        <authorList>
            <person name="Sun Z."/>
            <person name="Zhou Y."/>
            <person name="Li H."/>
        </authorList>
    </citation>
    <scope>NUCLEOTIDE SEQUENCE [LARGE SCALE GENOMIC DNA]</scope>
    <source>
        <strain evidence="2 3">PDB-F2</strain>
    </source>
</reference>
<dbReference type="Proteomes" id="UP000182945">
    <property type="component" value="Chromosome"/>
</dbReference>
<dbReference type="GeneID" id="71513992"/>
<keyword evidence="1" id="KW-1133">Transmembrane helix</keyword>
<feature type="transmembrane region" description="Helical" evidence="1">
    <location>
        <begin position="59"/>
        <end position="78"/>
    </location>
</feature>
<protein>
    <submittedName>
        <fullName evidence="2">Uncharacterized protein</fullName>
    </submittedName>
</protein>
<organism evidence="2 3">
    <name type="scientific">Virgibacillus halodenitrificans</name>
    <name type="common">Bacillus halodenitrificans</name>
    <dbReference type="NCBI Taxonomy" id="1482"/>
    <lineage>
        <taxon>Bacteria</taxon>
        <taxon>Bacillati</taxon>
        <taxon>Bacillota</taxon>
        <taxon>Bacilli</taxon>
        <taxon>Bacillales</taxon>
        <taxon>Bacillaceae</taxon>
        <taxon>Virgibacillus</taxon>
    </lineage>
</organism>
<name>A0AAC9J197_VIRHA</name>
<proteinExistence type="predicted"/>
<dbReference type="AlphaFoldDB" id="A0AAC9J197"/>
<accession>A0AAC9J197</accession>
<dbReference type="RefSeq" id="WP_071648663.1">
    <property type="nucleotide sequence ID" value="NZ_CP017962.1"/>
</dbReference>
<evidence type="ECO:0000313" key="3">
    <source>
        <dbReference type="Proteomes" id="UP000182945"/>
    </source>
</evidence>
<keyword evidence="1" id="KW-0472">Membrane</keyword>
<keyword evidence="1" id="KW-0812">Transmembrane</keyword>
<evidence type="ECO:0000313" key="2">
    <source>
        <dbReference type="EMBL" id="APC47804.1"/>
    </source>
</evidence>
<feature type="transmembrane region" description="Helical" evidence="1">
    <location>
        <begin position="30"/>
        <end position="47"/>
    </location>
</feature>